<dbReference type="GO" id="GO:0008930">
    <property type="term" value="F:methylthioadenosine nucleosidase activity"/>
    <property type="evidence" value="ECO:0007669"/>
    <property type="project" value="InterPro"/>
</dbReference>
<evidence type="ECO:0000313" key="7">
    <source>
        <dbReference type="EMBL" id="KHF39652.1"/>
    </source>
</evidence>
<proteinExistence type="predicted"/>
<comment type="caution">
    <text evidence="7">The sequence shown here is derived from an EMBL/GenBank/DDBJ whole genome shotgun (WGS) entry which is preliminary data.</text>
</comment>
<dbReference type="Pfam" id="PF01048">
    <property type="entry name" value="PNP_UDP_1"/>
    <property type="match status" value="1"/>
</dbReference>
<evidence type="ECO:0000256" key="2">
    <source>
        <dbReference type="ARBA" id="ARBA00011974"/>
    </source>
</evidence>
<dbReference type="Gene3D" id="3.40.50.1580">
    <property type="entry name" value="Nucleoside phosphorylase domain"/>
    <property type="match status" value="1"/>
</dbReference>
<dbReference type="GO" id="GO:0019509">
    <property type="term" value="P:L-methionine salvage from methylthioadenosine"/>
    <property type="evidence" value="ECO:0007669"/>
    <property type="project" value="UniProtKB-UniPathway"/>
</dbReference>
<feature type="domain" description="Nucleoside phosphorylase" evidence="6">
    <location>
        <begin position="2"/>
        <end position="228"/>
    </location>
</feature>
<dbReference type="GO" id="GO:0005829">
    <property type="term" value="C:cytosol"/>
    <property type="evidence" value="ECO:0007669"/>
    <property type="project" value="TreeGrafter"/>
</dbReference>
<protein>
    <recommendedName>
        <fullName evidence="2">adenosylhomocysteine nucleosidase</fullName>
        <ecNumber evidence="2">3.2.2.9</ecNumber>
    </recommendedName>
</protein>
<evidence type="ECO:0000313" key="8">
    <source>
        <dbReference type="Proteomes" id="UP000030832"/>
    </source>
</evidence>
<organism evidence="7 8">
    <name type="scientific">Halalkalibacter okhensis</name>
    <dbReference type="NCBI Taxonomy" id="333138"/>
    <lineage>
        <taxon>Bacteria</taxon>
        <taxon>Bacillati</taxon>
        <taxon>Bacillota</taxon>
        <taxon>Bacilli</taxon>
        <taxon>Bacillales</taxon>
        <taxon>Bacillaceae</taxon>
        <taxon>Halalkalibacter</taxon>
    </lineage>
</organism>
<keyword evidence="4" id="KW-0378">Hydrolase</keyword>
<dbReference type="RefSeq" id="WP_034629844.1">
    <property type="nucleotide sequence ID" value="NZ_JRJU01000016.1"/>
</dbReference>
<evidence type="ECO:0000259" key="6">
    <source>
        <dbReference type="Pfam" id="PF01048"/>
    </source>
</evidence>
<evidence type="ECO:0000256" key="5">
    <source>
        <dbReference type="ARBA" id="ARBA00023167"/>
    </source>
</evidence>
<evidence type="ECO:0000256" key="3">
    <source>
        <dbReference type="ARBA" id="ARBA00022605"/>
    </source>
</evidence>
<dbReference type="InterPro" id="IPR000845">
    <property type="entry name" value="Nucleoside_phosphorylase_d"/>
</dbReference>
<dbReference type="CDD" id="cd09008">
    <property type="entry name" value="MTAN"/>
    <property type="match status" value="1"/>
</dbReference>
<keyword evidence="3" id="KW-0028">Amino-acid biosynthesis</keyword>
<dbReference type="SUPFAM" id="SSF53167">
    <property type="entry name" value="Purine and uridine phosphorylases"/>
    <property type="match status" value="1"/>
</dbReference>
<dbReference type="STRING" id="333138.LQ50_13555"/>
<sequence>MKIGIIGAMNEEIERMKSEMNVTATHTIATVTFYEGTMHEQDIVLCKSGVGKVNAALTTQILIDKFAISYLLFTGVAGAVDESLDVGDLVISTSAMQHDLDVTALGFKKGQIPYFEGTSDFQADKKLVKIAVRAAEDAMKRHIVQGRIVSGDQFIADHEYVKGLREEFTATCVEMEGAAVAQAAVMNGVPFVIIRSMSDKANGEASLSFQEFTELASEQSHLLVSNMVKMLNE</sequence>
<dbReference type="GO" id="GO:0019284">
    <property type="term" value="P:L-methionine salvage from S-adenosylmethionine"/>
    <property type="evidence" value="ECO:0007669"/>
    <property type="project" value="TreeGrafter"/>
</dbReference>
<dbReference type="AlphaFoldDB" id="A0A0B0IFI4"/>
<dbReference type="GO" id="GO:0008782">
    <property type="term" value="F:adenosylhomocysteine nucleosidase activity"/>
    <property type="evidence" value="ECO:0007669"/>
    <property type="project" value="UniProtKB-EC"/>
</dbReference>
<dbReference type="NCBIfam" id="TIGR01704">
    <property type="entry name" value="MTA_SAH-Nsdase"/>
    <property type="match status" value="1"/>
</dbReference>
<keyword evidence="5" id="KW-0486">Methionine biosynthesis</keyword>
<reference evidence="7 8" key="1">
    <citation type="submission" date="2014-09" db="EMBL/GenBank/DDBJ databases">
        <title>Genome sequencing and annotation of Bacillus Okhensis strain Kh10-101T.</title>
        <authorList>
            <person name="Prakash J.S."/>
        </authorList>
    </citation>
    <scope>NUCLEOTIDE SEQUENCE [LARGE SCALE GENOMIC DNA]</scope>
    <source>
        <strain evidence="8">Kh10-101T</strain>
    </source>
</reference>
<dbReference type="Proteomes" id="UP000030832">
    <property type="component" value="Unassembled WGS sequence"/>
</dbReference>
<dbReference type="NCBIfam" id="NF004079">
    <property type="entry name" value="PRK05584.1"/>
    <property type="match status" value="1"/>
</dbReference>
<evidence type="ECO:0000256" key="1">
    <source>
        <dbReference type="ARBA" id="ARBA00004945"/>
    </source>
</evidence>
<dbReference type="EC" id="3.2.2.9" evidence="2"/>
<dbReference type="OrthoDB" id="9792278at2"/>
<gene>
    <name evidence="7" type="ORF">LQ50_13555</name>
</gene>
<evidence type="ECO:0000256" key="4">
    <source>
        <dbReference type="ARBA" id="ARBA00022801"/>
    </source>
</evidence>
<dbReference type="InterPro" id="IPR035994">
    <property type="entry name" value="Nucleoside_phosphorylase_sf"/>
</dbReference>
<dbReference type="InterPro" id="IPR010049">
    <property type="entry name" value="MTA_SAH_Nsdase"/>
</dbReference>
<accession>A0A0B0IFI4</accession>
<dbReference type="GO" id="GO:0009164">
    <property type="term" value="P:nucleoside catabolic process"/>
    <property type="evidence" value="ECO:0007669"/>
    <property type="project" value="InterPro"/>
</dbReference>
<dbReference type="EMBL" id="JRJU01000016">
    <property type="protein sequence ID" value="KHF39652.1"/>
    <property type="molecule type" value="Genomic_DNA"/>
</dbReference>
<dbReference type="PANTHER" id="PTHR46832">
    <property type="entry name" value="5'-METHYLTHIOADENOSINE/S-ADENOSYLHOMOCYSTEINE NUCLEOSIDASE"/>
    <property type="match status" value="1"/>
</dbReference>
<name>A0A0B0IFI4_9BACI</name>
<dbReference type="PANTHER" id="PTHR46832:SF1">
    <property type="entry name" value="5'-METHYLTHIOADENOSINE_S-ADENOSYLHOMOCYSTEINE NUCLEOSIDASE"/>
    <property type="match status" value="1"/>
</dbReference>
<dbReference type="eggNOG" id="COG0775">
    <property type="taxonomic scope" value="Bacteria"/>
</dbReference>
<comment type="pathway">
    <text evidence="1">Amino-acid biosynthesis; L-methionine biosynthesis via salvage pathway; S-methyl-5-thio-alpha-D-ribose 1-phosphate from S-methyl-5'-thioadenosine (hydrolase route): step 1/2.</text>
</comment>
<dbReference type="UniPathway" id="UPA00904">
    <property type="reaction ID" value="UER00871"/>
</dbReference>
<keyword evidence="8" id="KW-1185">Reference proteome</keyword>